<reference evidence="11 12" key="1">
    <citation type="submission" date="2012-10" db="EMBL/GenBank/DDBJ databases">
        <authorList>
            <person name="Zafar N."/>
            <person name="Inman J."/>
            <person name="Hall N."/>
            <person name="Lorenzi H."/>
            <person name="Caler E."/>
        </authorList>
    </citation>
    <scope>NUCLEOTIDE SEQUENCE [LARGE SCALE GENOMIC DNA]</scope>
    <source>
        <strain evidence="11 12">IP1</strain>
    </source>
</reference>
<dbReference type="SMART" id="SM00175">
    <property type="entry name" value="RAB"/>
    <property type="match status" value="1"/>
</dbReference>
<dbReference type="PROSITE" id="PS51420">
    <property type="entry name" value="RHO"/>
    <property type="match status" value="1"/>
</dbReference>
<dbReference type="KEGG" id="eiv:EIN_401380"/>
<dbReference type="Pfam" id="PF00071">
    <property type="entry name" value="Ras"/>
    <property type="match status" value="1"/>
</dbReference>
<dbReference type="GO" id="GO:0003925">
    <property type="term" value="F:G protein activity"/>
    <property type="evidence" value="ECO:0007669"/>
    <property type="project" value="UniProtKB-EC"/>
</dbReference>
<keyword evidence="10" id="KW-0206">Cytoskeleton</keyword>
<name>A0A0A1UH11_ENTIV</name>
<dbReference type="OMA" id="WINIFVR"/>
<dbReference type="PROSITE" id="PS51419">
    <property type="entry name" value="RAB"/>
    <property type="match status" value="1"/>
</dbReference>
<dbReference type="GO" id="GO:0046872">
    <property type="term" value="F:metal ion binding"/>
    <property type="evidence" value="ECO:0007669"/>
    <property type="project" value="UniProtKB-KW"/>
</dbReference>
<evidence type="ECO:0000256" key="4">
    <source>
        <dbReference type="ARBA" id="ARBA00011984"/>
    </source>
</evidence>
<dbReference type="GO" id="GO:0005525">
    <property type="term" value="F:GTP binding"/>
    <property type="evidence" value="ECO:0007669"/>
    <property type="project" value="UniProtKB-KW"/>
</dbReference>
<dbReference type="CDD" id="cd00157">
    <property type="entry name" value="Rho"/>
    <property type="match status" value="1"/>
</dbReference>
<gene>
    <name evidence="11" type="ORF">EIN_401380</name>
</gene>
<keyword evidence="9" id="KW-0342">GTP-binding</keyword>
<evidence type="ECO:0000256" key="1">
    <source>
        <dbReference type="ARBA" id="ARBA00001946"/>
    </source>
</evidence>
<dbReference type="Gene3D" id="3.40.50.300">
    <property type="entry name" value="P-loop containing nucleotide triphosphate hydrolases"/>
    <property type="match status" value="1"/>
</dbReference>
<keyword evidence="5" id="KW-0479">Metal-binding</keyword>
<dbReference type="NCBIfam" id="TIGR00231">
    <property type="entry name" value="small_GTP"/>
    <property type="match status" value="1"/>
</dbReference>
<dbReference type="PANTHER" id="PTHR24072">
    <property type="entry name" value="RHO FAMILY GTPASE"/>
    <property type="match status" value="1"/>
</dbReference>
<dbReference type="InterPro" id="IPR027417">
    <property type="entry name" value="P-loop_NTPase"/>
</dbReference>
<keyword evidence="10" id="KW-0963">Cytoplasm</keyword>
<evidence type="ECO:0000256" key="9">
    <source>
        <dbReference type="ARBA" id="ARBA00023134"/>
    </source>
</evidence>
<dbReference type="AlphaFoldDB" id="A0A0A1UH11"/>
<sequence length="218" mass="25166">MSKNAIPIKIVLIGDGAVGKTSICLSYINQYNSKKDLYIPTVFDSEKINKSFGDQNFEITFYDTAGADEYDKLRRLSFINATVFFVCYSADSKTSFEDVKQKWLKEANWFVQNSLIVLVETKVDLRFEKSENIIRRSNFVKDDEGVLLAKQIGALGYFQTSAENNLNSLYFVHKLYTSQKRKIIKTWINIFVRTGQNKNKGVILNVKNFIFFSLSIFY</sequence>
<dbReference type="EC" id="3.6.5.2" evidence="4"/>
<comment type="similarity">
    <text evidence="3">Belongs to the small GTPase superfamily. Rho family.</text>
</comment>
<evidence type="ECO:0000256" key="2">
    <source>
        <dbReference type="ARBA" id="ARBA00004245"/>
    </source>
</evidence>
<dbReference type="InterPro" id="IPR003578">
    <property type="entry name" value="Small_GTPase_Rho"/>
</dbReference>
<keyword evidence="6" id="KW-0547">Nucleotide-binding</keyword>
<evidence type="ECO:0000313" key="12">
    <source>
        <dbReference type="Proteomes" id="UP000014680"/>
    </source>
</evidence>
<comment type="cofactor">
    <cofactor evidence="1">
        <name>Mg(2+)</name>
        <dbReference type="ChEBI" id="CHEBI:18420"/>
    </cofactor>
</comment>
<evidence type="ECO:0000256" key="7">
    <source>
        <dbReference type="ARBA" id="ARBA00022801"/>
    </source>
</evidence>
<dbReference type="InterPro" id="IPR001806">
    <property type="entry name" value="Small_GTPase"/>
</dbReference>
<keyword evidence="12" id="KW-1185">Reference proteome</keyword>
<dbReference type="PROSITE" id="PS51421">
    <property type="entry name" value="RAS"/>
    <property type="match status" value="1"/>
</dbReference>
<evidence type="ECO:0000256" key="10">
    <source>
        <dbReference type="ARBA" id="ARBA00023212"/>
    </source>
</evidence>
<dbReference type="GO" id="GO:0005856">
    <property type="term" value="C:cytoskeleton"/>
    <property type="evidence" value="ECO:0007669"/>
    <property type="project" value="UniProtKB-SubCell"/>
</dbReference>
<accession>A0A0A1UH11</accession>
<keyword evidence="8" id="KW-0460">Magnesium</keyword>
<evidence type="ECO:0000313" key="11">
    <source>
        <dbReference type="EMBL" id="ELP94375.1"/>
    </source>
</evidence>
<keyword evidence="7" id="KW-0378">Hydrolase</keyword>
<comment type="subcellular location">
    <subcellularLocation>
        <location evidence="2">Cytoplasm</location>
        <location evidence="2">Cytoskeleton</location>
    </subcellularLocation>
</comment>
<evidence type="ECO:0000256" key="8">
    <source>
        <dbReference type="ARBA" id="ARBA00022842"/>
    </source>
</evidence>
<evidence type="ECO:0000256" key="3">
    <source>
        <dbReference type="ARBA" id="ARBA00010142"/>
    </source>
</evidence>
<dbReference type="PRINTS" id="PR00449">
    <property type="entry name" value="RASTRNSFRMNG"/>
</dbReference>
<proteinExistence type="inferred from homology"/>
<evidence type="ECO:0000256" key="5">
    <source>
        <dbReference type="ARBA" id="ARBA00022723"/>
    </source>
</evidence>
<dbReference type="RefSeq" id="XP_004261146.1">
    <property type="nucleotide sequence ID" value="XM_004261098.1"/>
</dbReference>
<dbReference type="GeneID" id="14893360"/>
<dbReference type="VEuPathDB" id="AmoebaDB:EIN_401380"/>
<dbReference type="GO" id="GO:0007264">
    <property type="term" value="P:small GTPase-mediated signal transduction"/>
    <property type="evidence" value="ECO:0007669"/>
    <property type="project" value="InterPro"/>
</dbReference>
<evidence type="ECO:0000256" key="6">
    <source>
        <dbReference type="ARBA" id="ARBA00022741"/>
    </source>
</evidence>
<dbReference type="OrthoDB" id="8830751at2759"/>
<dbReference type="Proteomes" id="UP000014680">
    <property type="component" value="Unassembled WGS sequence"/>
</dbReference>
<dbReference type="SMART" id="SM00173">
    <property type="entry name" value="RAS"/>
    <property type="match status" value="1"/>
</dbReference>
<dbReference type="InterPro" id="IPR005225">
    <property type="entry name" value="Small_GTP-bd"/>
</dbReference>
<dbReference type="EMBL" id="KB206235">
    <property type="protein sequence ID" value="ELP94375.1"/>
    <property type="molecule type" value="Genomic_DNA"/>
</dbReference>
<dbReference type="SMART" id="SM00174">
    <property type="entry name" value="RHO"/>
    <property type="match status" value="1"/>
</dbReference>
<organism evidence="11 12">
    <name type="scientific">Entamoeba invadens IP1</name>
    <dbReference type="NCBI Taxonomy" id="370355"/>
    <lineage>
        <taxon>Eukaryota</taxon>
        <taxon>Amoebozoa</taxon>
        <taxon>Evosea</taxon>
        <taxon>Archamoebae</taxon>
        <taxon>Mastigamoebida</taxon>
        <taxon>Entamoebidae</taxon>
        <taxon>Entamoeba</taxon>
    </lineage>
</organism>
<protein>
    <recommendedName>
        <fullName evidence="4">small monomeric GTPase</fullName>
        <ecNumber evidence="4">3.6.5.2</ecNumber>
    </recommendedName>
</protein>
<dbReference type="SUPFAM" id="SSF52540">
    <property type="entry name" value="P-loop containing nucleoside triphosphate hydrolases"/>
    <property type="match status" value="1"/>
</dbReference>